<proteinExistence type="predicted"/>
<dbReference type="OrthoDB" id="438440at2759"/>
<reference evidence="1 2" key="1">
    <citation type="submission" date="2016-10" db="EMBL/GenBank/DDBJ databases">
        <title>The genome of Paramicrosporidium saccamoebae is the missing link in understanding Cryptomycota and Microsporidia evolution.</title>
        <authorList>
            <person name="Quandt C.A."/>
            <person name="Beaudet D."/>
            <person name="Corsaro D."/>
            <person name="Michel R."/>
            <person name="Corradi N."/>
            <person name="James T."/>
        </authorList>
    </citation>
    <scope>NUCLEOTIDE SEQUENCE [LARGE SCALE GENOMIC DNA]</scope>
    <source>
        <strain evidence="1 2">KSL3</strain>
    </source>
</reference>
<gene>
    <name evidence="1" type="ORF">PSACC_00148</name>
</gene>
<protein>
    <recommendedName>
        <fullName evidence="3">Ankyrin repeat domain-containing protein</fullName>
    </recommendedName>
</protein>
<dbReference type="AlphaFoldDB" id="A0A2H9TQH6"/>
<name>A0A2H9TQH6_9FUNG</name>
<comment type="caution">
    <text evidence="1">The sequence shown here is derived from an EMBL/GenBank/DDBJ whole genome shotgun (WGS) entry which is preliminary data.</text>
</comment>
<evidence type="ECO:0000313" key="1">
    <source>
        <dbReference type="EMBL" id="PJF20005.1"/>
    </source>
</evidence>
<dbReference type="Proteomes" id="UP000240830">
    <property type="component" value="Unassembled WGS sequence"/>
</dbReference>
<accession>A0A2H9TQH6</accession>
<evidence type="ECO:0008006" key="3">
    <source>
        <dbReference type="Google" id="ProtNLM"/>
    </source>
</evidence>
<evidence type="ECO:0000313" key="2">
    <source>
        <dbReference type="Proteomes" id="UP000240830"/>
    </source>
</evidence>
<dbReference type="EMBL" id="MTSL01000014">
    <property type="protein sequence ID" value="PJF20005.1"/>
    <property type="molecule type" value="Genomic_DNA"/>
</dbReference>
<sequence>MPTVDELKNQPVEYIQSVYFHDPGRFTAQDLLELCASKKTGIDIHEWLSGALGMDVANLEMAGAAVRTGNIKALDWIIEKNPDAFPSKNSLLDGIRTSFYSTKATELVLWIFAKRPELLPDWERLQSLGSYNISLAMVERVKDYQRRKEWQLQVEQMDQEPLDEITRIG</sequence>
<organism evidence="1 2">
    <name type="scientific">Paramicrosporidium saccamoebae</name>
    <dbReference type="NCBI Taxonomy" id="1246581"/>
    <lineage>
        <taxon>Eukaryota</taxon>
        <taxon>Fungi</taxon>
        <taxon>Fungi incertae sedis</taxon>
        <taxon>Cryptomycota</taxon>
        <taxon>Cryptomycota incertae sedis</taxon>
        <taxon>Paramicrosporidium</taxon>
    </lineage>
</organism>
<keyword evidence="2" id="KW-1185">Reference proteome</keyword>